<dbReference type="Gene3D" id="3.30.2320.50">
    <property type="match status" value="1"/>
</dbReference>
<dbReference type="PANTHER" id="PTHR34535:SF3">
    <property type="entry name" value="HYDROGENASE MATURATION FACTOR HYPA"/>
    <property type="match status" value="1"/>
</dbReference>
<dbReference type="InterPro" id="IPR000688">
    <property type="entry name" value="HypA/HybF"/>
</dbReference>
<dbReference type="Proteomes" id="UP000663929">
    <property type="component" value="Chromosome"/>
</dbReference>
<dbReference type="RefSeq" id="WP_237383740.1">
    <property type="nucleotide sequence ID" value="NZ_CP071793.1"/>
</dbReference>
<reference evidence="4" key="1">
    <citation type="submission" date="2021-03" db="EMBL/GenBank/DDBJ databases">
        <title>Acanthopleuribacteraceae sp. M133.</title>
        <authorList>
            <person name="Wang G."/>
        </authorList>
    </citation>
    <scope>NUCLEOTIDE SEQUENCE</scope>
    <source>
        <strain evidence="4">M133</strain>
    </source>
</reference>
<organism evidence="4 5">
    <name type="scientific">Sulfidibacter corallicola</name>
    <dbReference type="NCBI Taxonomy" id="2818388"/>
    <lineage>
        <taxon>Bacteria</taxon>
        <taxon>Pseudomonadati</taxon>
        <taxon>Acidobacteriota</taxon>
        <taxon>Holophagae</taxon>
        <taxon>Acanthopleuribacterales</taxon>
        <taxon>Acanthopleuribacteraceae</taxon>
        <taxon>Sulfidibacter</taxon>
    </lineage>
</organism>
<dbReference type="PANTHER" id="PTHR34535">
    <property type="entry name" value="HYDROGENASE MATURATION FACTOR HYPA"/>
    <property type="match status" value="1"/>
</dbReference>
<dbReference type="AlphaFoldDB" id="A0A8A4TWS4"/>
<evidence type="ECO:0000313" key="5">
    <source>
        <dbReference type="Proteomes" id="UP000663929"/>
    </source>
</evidence>
<protein>
    <submittedName>
        <fullName evidence="4">Hydrogenase maturation nickel metallochaperone HypA</fullName>
    </submittedName>
</protein>
<keyword evidence="3" id="KW-0862">Zinc</keyword>
<sequence>MHEMTLLKDVVQKIMQVAEVNEAVAVTEVRLQLGALAHISADHLREHFEQAVAGSLIEGAALIIEELTDAEHPEAQEIVLRDVQVAVAS</sequence>
<evidence type="ECO:0000256" key="1">
    <source>
        <dbReference type="ARBA" id="ARBA00022596"/>
    </source>
</evidence>
<dbReference type="EMBL" id="CP071793">
    <property type="protein sequence ID" value="QTD53638.1"/>
    <property type="molecule type" value="Genomic_DNA"/>
</dbReference>
<evidence type="ECO:0000313" key="4">
    <source>
        <dbReference type="EMBL" id="QTD53638.1"/>
    </source>
</evidence>
<name>A0A8A4TWS4_SULCO</name>
<dbReference type="GO" id="GO:0051604">
    <property type="term" value="P:protein maturation"/>
    <property type="evidence" value="ECO:0007669"/>
    <property type="project" value="InterPro"/>
</dbReference>
<evidence type="ECO:0000256" key="3">
    <source>
        <dbReference type="ARBA" id="ARBA00022833"/>
    </source>
</evidence>
<accession>A0A8A4TWS4</accession>
<gene>
    <name evidence="4" type="ORF">J3U87_14385</name>
</gene>
<dbReference type="GO" id="GO:0016151">
    <property type="term" value="F:nickel cation binding"/>
    <property type="evidence" value="ECO:0007669"/>
    <property type="project" value="InterPro"/>
</dbReference>
<keyword evidence="2" id="KW-0479">Metal-binding</keyword>
<dbReference type="Pfam" id="PF01155">
    <property type="entry name" value="HypA"/>
    <property type="match status" value="1"/>
</dbReference>
<dbReference type="KEGG" id="scor:J3U87_14385"/>
<evidence type="ECO:0000256" key="2">
    <source>
        <dbReference type="ARBA" id="ARBA00022723"/>
    </source>
</evidence>
<keyword evidence="1" id="KW-0533">Nickel</keyword>
<keyword evidence="5" id="KW-1185">Reference proteome</keyword>
<proteinExistence type="predicted"/>
<dbReference type="GO" id="GO:0008270">
    <property type="term" value="F:zinc ion binding"/>
    <property type="evidence" value="ECO:0007669"/>
    <property type="project" value="TreeGrafter"/>
</dbReference>